<gene>
    <name evidence="7" type="ORF">DUNSADRAFT_4496</name>
</gene>
<dbReference type="Proteomes" id="UP000815325">
    <property type="component" value="Unassembled WGS sequence"/>
</dbReference>
<evidence type="ECO:0000256" key="2">
    <source>
        <dbReference type="ARBA" id="ARBA00022692"/>
    </source>
</evidence>
<name>A0ABQ7GRV7_DUNSA</name>
<dbReference type="EMBL" id="MU069619">
    <property type="protein sequence ID" value="KAF5837337.1"/>
    <property type="molecule type" value="Genomic_DNA"/>
</dbReference>
<proteinExistence type="predicted"/>
<reference evidence="7" key="1">
    <citation type="submission" date="2017-08" db="EMBL/GenBank/DDBJ databases">
        <authorList>
            <person name="Polle J.E."/>
            <person name="Barry K."/>
            <person name="Cushman J."/>
            <person name="Schmutz J."/>
            <person name="Tran D."/>
            <person name="Hathwaick L.T."/>
            <person name="Yim W.C."/>
            <person name="Jenkins J."/>
            <person name="Mckie-Krisberg Z.M."/>
            <person name="Prochnik S."/>
            <person name="Lindquist E."/>
            <person name="Dockter R.B."/>
            <person name="Adam C."/>
            <person name="Molina H."/>
            <person name="Bunkerborg J."/>
            <person name="Jin E."/>
            <person name="Buchheim M."/>
            <person name="Magnuson J."/>
        </authorList>
    </citation>
    <scope>NUCLEOTIDE SEQUENCE</scope>
    <source>
        <strain evidence="7">CCAP 19/18</strain>
    </source>
</reference>
<evidence type="ECO:0000313" key="7">
    <source>
        <dbReference type="EMBL" id="KAF5837337.1"/>
    </source>
</evidence>
<comment type="caution">
    <text evidence="7">The sequence shown here is derived from an EMBL/GenBank/DDBJ whole genome shotgun (WGS) entry which is preliminary data.</text>
</comment>
<keyword evidence="2 5" id="KW-0812">Transmembrane</keyword>
<accession>A0ABQ7GRV7</accession>
<dbReference type="PANTHER" id="PTHR23241">
    <property type="entry name" value="LATE EMBRYOGENESIS ABUNDANT PLANTS LEA-RELATED"/>
    <property type="match status" value="1"/>
</dbReference>
<dbReference type="PANTHER" id="PTHR23241:SF102">
    <property type="entry name" value="LD23009P"/>
    <property type="match status" value="1"/>
</dbReference>
<feature type="transmembrane region" description="Helical" evidence="5">
    <location>
        <begin position="122"/>
        <end position="141"/>
    </location>
</feature>
<keyword evidence="4 5" id="KW-0472">Membrane</keyword>
<evidence type="ECO:0000259" key="6">
    <source>
        <dbReference type="Pfam" id="PF13664"/>
    </source>
</evidence>
<feature type="transmembrane region" description="Helical" evidence="5">
    <location>
        <begin position="37"/>
        <end position="61"/>
    </location>
</feature>
<comment type="subcellular location">
    <subcellularLocation>
        <location evidence="1">Membrane</location>
    </subcellularLocation>
</comment>
<evidence type="ECO:0000313" key="8">
    <source>
        <dbReference type="Proteomes" id="UP000815325"/>
    </source>
</evidence>
<evidence type="ECO:0000256" key="5">
    <source>
        <dbReference type="SAM" id="Phobius"/>
    </source>
</evidence>
<keyword evidence="3 5" id="KW-1133">Transmembrane helix</keyword>
<feature type="transmembrane region" description="Helical" evidence="5">
    <location>
        <begin position="12"/>
        <end position="31"/>
    </location>
</feature>
<organism evidence="7 8">
    <name type="scientific">Dunaliella salina</name>
    <name type="common">Green alga</name>
    <name type="synonym">Protococcus salinus</name>
    <dbReference type="NCBI Taxonomy" id="3046"/>
    <lineage>
        <taxon>Eukaryota</taxon>
        <taxon>Viridiplantae</taxon>
        <taxon>Chlorophyta</taxon>
        <taxon>core chlorophytes</taxon>
        <taxon>Chlorophyceae</taxon>
        <taxon>CS clade</taxon>
        <taxon>Chlamydomonadales</taxon>
        <taxon>Dunaliellaceae</taxon>
        <taxon>Dunaliella</taxon>
    </lineage>
</organism>
<dbReference type="InterPro" id="IPR053009">
    <property type="entry name" value="Xanthocillin_Biosynth-Assoc"/>
</dbReference>
<feature type="transmembrane region" description="Helical" evidence="5">
    <location>
        <begin position="82"/>
        <end position="102"/>
    </location>
</feature>
<keyword evidence="8" id="KW-1185">Reference proteome</keyword>
<protein>
    <recommendedName>
        <fullName evidence="6">TMEM205-like domain-containing protein</fullName>
    </recommendedName>
</protein>
<evidence type="ECO:0000256" key="3">
    <source>
        <dbReference type="ARBA" id="ARBA00022989"/>
    </source>
</evidence>
<sequence>MLQPSTVNSTWARLLVHLFSTTAAISSTTFLPSRLISFLHIIAYAVWLGSNVWHTIFAALTMFKNLPRQTFGMLQSKLFPKYFALTTCCNAVLLGSILIPALHAKPSALTDVQQLPAPVLHTAIVLGVALLCSAANMFYVGPVSTELMLERYAIDNKEQKTEEDSKKVQSLYKQFSKYHGVSSLLNLVITGVAFYHGWFLASALSLQIV</sequence>
<evidence type="ECO:0000256" key="1">
    <source>
        <dbReference type="ARBA" id="ARBA00004370"/>
    </source>
</evidence>
<feature type="domain" description="TMEM205-like" evidence="6">
    <location>
        <begin position="43"/>
        <end position="152"/>
    </location>
</feature>
<dbReference type="InterPro" id="IPR025423">
    <property type="entry name" value="TMEM205-like"/>
</dbReference>
<feature type="transmembrane region" description="Helical" evidence="5">
    <location>
        <begin position="184"/>
        <end position="208"/>
    </location>
</feature>
<evidence type="ECO:0000256" key="4">
    <source>
        <dbReference type="ARBA" id="ARBA00023136"/>
    </source>
</evidence>
<dbReference type="Pfam" id="PF13664">
    <property type="entry name" value="DUF4149"/>
    <property type="match status" value="1"/>
</dbReference>